<evidence type="ECO:0000313" key="2">
    <source>
        <dbReference type="EnsemblMetazoa" id="CLYHEMP025945.1"/>
    </source>
</evidence>
<organism evidence="2 3">
    <name type="scientific">Clytia hemisphaerica</name>
    <dbReference type="NCBI Taxonomy" id="252671"/>
    <lineage>
        <taxon>Eukaryota</taxon>
        <taxon>Metazoa</taxon>
        <taxon>Cnidaria</taxon>
        <taxon>Hydrozoa</taxon>
        <taxon>Hydroidolina</taxon>
        <taxon>Leptothecata</taxon>
        <taxon>Obeliida</taxon>
        <taxon>Clytiidae</taxon>
        <taxon>Clytia</taxon>
    </lineage>
</organism>
<dbReference type="AlphaFoldDB" id="A0A7M5XM59"/>
<dbReference type="PROSITE" id="PS51257">
    <property type="entry name" value="PROKAR_LIPOPROTEIN"/>
    <property type="match status" value="1"/>
</dbReference>
<keyword evidence="1" id="KW-0732">Signal</keyword>
<accession>A0A7M5XM59</accession>
<feature type="signal peptide" evidence="1">
    <location>
        <begin position="1"/>
        <end position="18"/>
    </location>
</feature>
<keyword evidence="3" id="KW-1185">Reference proteome</keyword>
<evidence type="ECO:0000256" key="1">
    <source>
        <dbReference type="SAM" id="SignalP"/>
    </source>
</evidence>
<dbReference type="GeneID" id="136800013"/>
<sequence length="163" mass="18945">MRYLVVVLCMLAVACAYADKCQHEHEICMKKAKYMKDKLACIRQRVKCIAGKLGEKVKPGQSCMQKCNQDNKNLMDRVKCYRTCVSVGDEMQMAEQLFDDADLTCREKEKKCMGAAKDYKEKFECLKGTLKCRMEKVQDRVKCMNKCRQKDNRQGMDCFRSCI</sequence>
<evidence type="ECO:0000313" key="3">
    <source>
        <dbReference type="Proteomes" id="UP000594262"/>
    </source>
</evidence>
<proteinExistence type="predicted"/>
<dbReference type="EnsemblMetazoa" id="CLYHEMT025945.1">
    <property type="protein sequence ID" value="CLYHEMP025945.1"/>
    <property type="gene ID" value="CLYHEMG025945"/>
</dbReference>
<protein>
    <submittedName>
        <fullName evidence="2">Uncharacterized protein</fullName>
    </submittedName>
</protein>
<dbReference type="RefSeq" id="XP_066912734.1">
    <property type="nucleotide sequence ID" value="XM_067056633.1"/>
</dbReference>
<dbReference type="Proteomes" id="UP000594262">
    <property type="component" value="Unplaced"/>
</dbReference>
<name>A0A7M5XM59_9CNID</name>
<feature type="chain" id="PRO_5029476602" evidence="1">
    <location>
        <begin position="19"/>
        <end position="163"/>
    </location>
</feature>
<reference evidence="2" key="1">
    <citation type="submission" date="2021-01" db="UniProtKB">
        <authorList>
            <consortium name="EnsemblMetazoa"/>
        </authorList>
    </citation>
    <scope>IDENTIFICATION</scope>
</reference>